<keyword evidence="2" id="KW-0808">Transferase</keyword>
<dbReference type="GeneID" id="106755446"/>
<dbReference type="GO" id="GO:0032259">
    <property type="term" value="P:methylation"/>
    <property type="evidence" value="ECO:0007669"/>
    <property type="project" value="UniProtKB-KW"/>
</dbReference>
<dbReference type="SUPFAM" id="SSF53335">
    <property type="entry name" value="S-adenosyl-L-methionine-dependent methyltransferases"/>
    <property type="match status" value="1"/>
</dbReference>
<comment type="similarity">
    <text evidence="3">Belongs to the methyltransferase superfamily. ETFBKMT family.</text>
</comment>
<keyword evidence="1" id="KW-0489">Methyltransferase</keyword>
<dbReference type="Proteomes" id="UP000087766">
    <property type="component" value="Chromosome 2"/>
</dbReference>
<name>A0A3Q0ETI3_VIGRR</name>
<dbReference type="Gene3D" id="3.40.50.150">
    <property type="entry name" value="Vaccinia Virus protein VP39"/>
    <property type="match status" value="1"/>
</dbReference>
<evidence type="ECO:0000313" key="6">
    <source>
        <dbReference type="Proteomes" id="UP000087766"/>
    </source>
</evidence>
<reference evidence="7" key="2">
    <citation type="submission" date="2025-08" db="UniProtKB">
        <authorList>
            <consortium name="RefSeq"/>
        </authorList>
    </citation>
    <scope>IDENTIFICATION</scope>
    <source>
        <tissue evidence="7">Leaf</tissue>
    </source>
</reference>
<dbReference type="Pfam" id="PF06325">
    <property type="entry name" value="PrmA"/>
    <property type="match status" value="1"/>
</dbReference>
<evidence type="ECO:0000256" key="1">
    <source>
        <dbReference type="ARBA" id="ARBA00022603"/>
    </source>
</evidence>
<accession>A0A3Q0ETI3</accession>
<reference evidence="6" key="1">
    <citation type="journal article" date="2014" name="Nat. Commun.">
        <title>Genome sequence of mungbean and insights into evolution within Vigna species.</title>
        <authorList>
            <person name="Kang Y.J."/>
            <person name="Kim S.K."/>
            <person name="Kim M.Y."/>
            <person name="Lestari P."/>
            <person name="Kim K.H."/>
            <person name="Ha B.K."/>
            <person name="Jun T.H."/>
            <person name="Hwang W.J."/>
            <person name="Lee T."/>
            <person name="Lee J."/>
            <person name="Shim S."/>
            <person name="Yoon M.Y."/>
            <person name="Jang Y.E."/>
            <person name="Han K.S."/>
            <person name="Taeprayoon P."/>
            <person name="Yoon N."/>
            <person name="Somta P."/>
            <person name="Tanya P."/>
            <person name="Kim K.S."/>
            <person name="Gwag J.G."/>
            <person name="Moon J.K."/>
            <person name="Lee Y.H."/>
            <person name="Park B.S."/>
            <person name="Bombarely A."/>
            <person name="Doyle J.J."/>
            <person name="Jackson S.A."/>
            <person name="Schafleitner R."/>
            <person name="Srinives P."/>
            <person name="Varshney R.K."/>
            <person name="Lee S.H."/>
        </authorList>
    </citation>
    <scope>NUCLEOTIDE SEQUENCE [LARGE SCALE GENOMIC DNA]</scope>
    <source>
        <strain evidence="6">cv. VC1973A</strain>
    </source>
</reference>
<dbReference type="PANTHER" id="PTHR43648:SF1">
    <property type="entry name" value="ELECTRON TRANSFER FLAVOPROTEIN BETA SUBUNIT LYSINE METHYLTRANSFERASE"/>
    <property type="match status" value="1"/>
</dbReference>
<dbReference type="GO" id="GO:0005739">
    <property type="term" value="C:mitochondrion"/>
    <property type="evidence" value="ECO:0007669"/>
    <property type="project" value="TreeGrafter"/>
</dbReference>
<evidence type="ECO:0000256" key="5">
    <source>
        <dbReference type="ARBA" id="ARBA00042266"/>
    </source>
</evidence>
<evidence type="ECO:0000256" key="2">
    <source>
        <dbReference type="ARBA" id="ARBA00022679"/>
    </source>
</evidence>
<keyword evidence="6" id="KW-1185">Reference proteome</keyword>
<dbReference type="GO" id="GO:0016279">
    <property type="term" value="F:protein-lysine N-methyltransferase activity"/>
    <property type="evidence" value="ECO:0007669"/>
    <property type="project" value="TreeGrafter"/>
</dbReference>
<dbReference type="PANTHER" id="PTHR43648">
    <property type="entry name" value="ELECTRON TRANSFER FLAVOPROTEIN BETA SUBUNIT LYSINE METHYLTRANSFERASE"/>
    <property type="match status" value="1"/>
</dbReference>
<evidence type="ECO:0000313" key="7">
    <source>
        <dbReference type="RefSeq" id="XP_022634416.1"/>
    </source>
</evidence>
<dbReference type="InterPro" id="IPR029063">
    <property type="entry name" value="SAM-dependent_MTases_sf"/>
</dbReference>
<dbReference type="CDD" id="cd02440">
    <property type="entry name" value="AdoMet_MTases"/>
    <property type="match status" value="1"/>
</dbReference>
<protein>
    <recommendedName>
        <fullName evidence="5">ETFB lysine methyltransferase</fullName>
    </recommendedName>
    <alternativeName>
        <fullName evidence="4">Protein N-lysine methyltransferase METTL20</fullName>
    </alternativeName>
</protein>
<evidence type="ECO:0000256" key="3">
    <source>
        <dbReference type="ARBA" id="ARBA00037932"/>
    </source>
</evidence>
<evidence type="ECO:0000256" key="4">
    <source>
        <dbReference type="ARBA" id="ARBA00041867"/>
    </source>
</evidence>
<dbReference type="InterPro" id="IPR050078">
    <property type="entry name" value="Ribosomal_L11_MeTrfase_PrmA"/>
</dbReference>
<gene>
    <name evidence="7" type="primary">LOC106755446</name>
</gene>
<organism evidence="6 7">
    <name type="scientific">Vigna radiata var. radiata</name>
    <name type="common">Mung bean</name>
    <name type="synonym">Phaseolus aureus</name>
    <dbReference type="NCBI Taxonomy" id="3916"/>
    <lineage>
        <taxon>Eukaryota</taxon>
        <taxon>Viridiplantae</taxon>
        <taxon>Streptophyta</taxon>
        <taxon>Embryophyta</taxon>
        <taxon>Tracheophyta</taxon>
        <taxon>Spermatophyta</taxon>
        <taxon>Magnoliopsida</taxon>
        <taxon>eudicotyledons</taxon>
        <taxon>Gunneridae</taxon>
        <taxon>Pentapetalae</taxon>
        <taxon>rosids</taxon>
        <taxon>fabids</taxon>
        <taxon>Fabales</taxon>
        <taxon>Fabaceae</taxon>
        <taxon>Papilionoideae</taxon>
        <taxon>50 kb inversion clade</taxon>
        <taxon>NPAAA clade</taxon>
        <taxon>indigoferoid/millettioid clade</taxon>
        <taxon>Phaseoleae</taxon>
        <taxon>Vigna</taxon>
    </lineage>
</organism>
<sequence length="374" mass="41163">MAAWHFLKQLTCIVGAHPPTLSRRLIHYSSVVPFLSIHHKNIRYQWLPHFRVNFRAAVTNAKFSSASSSPTIWDTSLTPPAPYTSVLIHCPKDSADMLSEALLSFGASSVSMDQDDVSQSTDEICISSIFPEVEDINISILHAADSIGLKEIPRYEVKIYEEDDWMKRSQDVQATNIIVNPGLAFGTGEHATTKLCLLLLHGCIKGGEDILDYGTGTGILAIAALKFGAAFAVGVDVDSEAIASASQNASLNNIRPDKMQLHLITNKTSSSCNDDSTFGVMERENTYEMQTITTYCAKFDVVIANILLNPLMDLADQITSYAKPGAVVGLSGVLSEQVQYIIERYSPFLEDIKVSKMDDWACVSGRKRIYMNVR</sequence>
<dbReference type="AlphaFoldDB" id="A0A3Q0ETI3"/>
<dbReference type="RefSeq" id="XP_022634416.1">
    <property type="nucleotide sequence ID" value="XM_022778695.1"/>
</dbReference>
<proteinExistence type="inferred from homology"/>